<comment type="caution">
    <text evidence="1">The sequence shown here is derived from an EMBL/GenBank/DDBJ whole genome shotgun (WGS) entry which is preliminary data.</text>
</comment>
<evidence type="ECO:0000313" key="1">
    <source>
        <dbReference type="EMBL" id="OIS90826.1"/>
    </source>
</evidence>
<accession>A0A1J6HW38</accession>
<organism evidence="1 2">
    <name type="scientific">Brucella cytisi</name>
    <dbReference type="NCBI Taxonomy" id="407152"/>
    <lineage>
        <taxon>Bacteria</taxon>
        <taxon>Pseudomonadati</taxon>
        <taxon>Pseudomonadota</taxon>
        <taxon>Alphaproteobacteria</taxon>
        <taxon>Hyphomicrobiales</taxon>
        <taxon>Brucellaceae</taxon>
        <taxon>Brucella/Ochrobactrum group</taxon>
        <taxon>Brucella</taxon>
    </lineage>
</organism>
<proteinExistence type="predicted"/>
<gene>
    <name evidence="1" type="ORF">BLA27_24800</name>
</gene>
<protein>
    <submittedName>
        <fullName evidence="1">Uncharacterized protein</fullName>
    </submittedName>
</protein>
<dbReference type="Proteomes" id="UP000182985">
    <property type="component" value="Unassembled WGS sequence"/>
</dbReference>
<name>A0A1J6HW38_9HYPH</name>
<reference evidence="1 2" key="1">
    <citation type="submission" date="2016-10" db="EMBL/GenBank/DDBJ databases">
        <title>The Draft Genome Sequence of the Potato Rhizosphere Bacteria Ochrobactrum sp. IPA7.2.</title>
        <authorList>
            <person name="Gogoleva N.E."/>
            <person name="Khlopko Y.A."/>
            <person name="Burygin G.L."/>
            <person name="Plotnikov A.O."/>
        </authorList>
    </citation>
    <scope>NUCLEOTIDE SEQUENCE [LARGE SCALE GENOMIC DNA]</scope>
    <source>
        <strain evidence="1 2">IPA7.2</strain>
    </source>
</reference>
<sequence>MELLPFEHLPDRALRLINMLMSVRVDAVEQRRIIGYNRPAFKAHLAANQLIYNGTTNLTFTAAPLNVGNSWSGGRFIIAEADTYFFMLNITMVMALPASSSLRYSY</sequence>
<dbReference type="EMBL" id="MOEC01000040">
    <property type="protein sequence ID" value="OIS90826.1"/>
    <property type="molecule type" value="Genomic_DNA"/>
</dbReference>
<dbReference type="AlphaFoldDB" id="A0A1J6HW38"/>
<evidence type="ECO:0000313" key="2">
    <source>
        <dbReference type="Proteomes" id="UP000182985"/>
    </source>
</evidence>
<keyword evidence="2" id="KW-1185">Reference proteome</keyword>